<evidence type="ECO:0000313" key="3">
    <source>
        <dbReference type="Proteomes" id="UP000032046"/>
    </source>
</evidence>
<gene>
    <name evidence="2" type="ORF">ST44_06670</name>
</gene>
<protein>
    <recommendedName>
        <fullName evidence="4">Lipoprotein</fullName>
    </recommendedName>
</protein>
<name>A0A0D0HCT4_9BACT</name>
<feature type="chain" id="PRO_5002228379" description="Lipoprotein" evidence="1">
    <location>
        <begin position="23"/>
        <end position="174"/>
    </location>
</feature>
<comment type="caution">
    <text evidence="2">The sequence shown here is derived from an EMBL/GenBank/DDBJ whole genome shotgun (WGS) entry which is preliminary data.</text>
</comment>
<dbReference type="GeneID" id="93484951"/>
<dbReference type="RefSeq" id="WP_022316722.1">
    <property type="nucleotide sequence ID" value="NZ_DAIPDX010000035.1"/>
</dbReference>
<proteinExistence type="predicted"/>
<evidence type="ECO:0000256" key="1">
    <source>
        <dbReference type="SAM" id="SignalP"/>
    </source>
</evidence>
<feature type="signal peptide" evidence="1">
    <location>
        <begin position="1"/>
        <end position="22"/>
    </location>
</feature>
<organism evidence="2 3">
    <name type="scientific">Prevotella pectinovora</name>
    <dbReference type="NCBI Taxonomy" id="1602169"/>
    <lineage>
        <taxon>Bacteria</taxon>
        <taxon>Pseudomonadati</taxon>
        <taxon>Bacteroidota</taxon>
        <taxon>Bacteroidia</taxon>
        <taxon>Bacteroidales</taxon>
        <taxon>Prevotellaceae</taxon>
        <taxon>Prevotella</taxon>
    </lineage>
</organism>
<reference evidence="2 3" key="1">
    <citation type="submission" date="2015-01" db="EMBL/GenBank/DDBJ databases">
        <title>Comparative genomics of non-oral Prevotella species.</title>
        <authorList>
            <person name="Accetto T."/>
            <person name="Nograsek B."/>
            <person name="Avgustin G."/>
        </authorList>
    </citation>
    <scope>NUCLEOTIDE SEQUENCE [LARGE SCALE GENOMIC DNA]</scope>
    <source>
        <strain evidence="2 3">P5-119</strain>
    </source>
</reference>
<accession>A0A0D0HCT4</accession>
<dbReference type="EMBL" id="JXQK01000053">
    <property type="protein sequence ID" value="KIP62490.1"/>
    <property type="molecule type" value="Genomic_DNA"/>
</dbReference>
<dbReference type="Proteomes" id="UP000032046">
    <property type="component" value="Unassembled WGS sequence"/>
</dbReference>
<keyword evidence="3" id="KW-1185">Reference proteome</keyword>
<evidence type="ECO:0008006" key="4">
    <source>
        <dbReference type="Google" id="ProtNLM"/>
    </source>
</evidence>
<evidence type="ECO:0000313" key="2">
    <source>
        <dbReference type="EMBL" id="KIP62490.1"/>
    </source>
</evidence>
<sequence>MKQVKIFTMMVAMLLMAITAHAGVNSKNTMPNITYPYVDNCNTQYCKIASITYGSTITMVKLVYNVAKVNFEDTKNIVMTDSNGKEYKLKFINGLKAGQEMEIEGKRFITLVFPKIKKTPTKANIEWADGNGFMFEGVDLTQSGPIQSVFDKDALEKELNSKYGNGMHFQEVDE</sequence>
<dbReference type="AlphaFoldDB" id="A0A0D0HCT4"/>
<keyword evidence="1" id="KW-0732">Signal</keyword>